<sequence>MSSLAELKVVRLYRAYNTAIQMCMDRGYTVRHPSAVAQAIHDPNLYDDEDGLGYDWFLSHFVVQSSSSADGGGGKNAGANAKIKANEEEMHVNGEENVSAEKQWVPMYSAMRLVCSPTAAKVYEDTEGQEDPNDNNKNNNEKGRPLLVFFSGSPSLSMNEVQEYCEKGLQKNAHCMIIITGGKISPAVRRATRELSGRLRTGTTEEVMSIQLFEEDALAYNIARHETVPPHVVLSPEETRTFLQSRHLTLAQLPRILDDDPMVAYLGLTRGSVVRILRDSKESGPYDMYRQVI</sequence>
<keyword evidence="4" id="KW-0240">DNA-directed RNA polymerase</keyword>
<dbReference type="AlphaFoldDB" id="A0A1X0P763"/>
<evidence type="ECO:0000256" key="1">
    <source>
        <dbReference type="ARBA" id="ARBA00023163"/>
    </source>
</evidence>
<feature type="domain" description="RNA polymerase subunit H/Rpb5 C-terminal" evidence="3">
    <location>
        <begin position="220"/>
        <end position="292"/>
    </location>
</feature>
<dbReference type="GO" id="GO:0042797">
    <property type="term" value="P:tRNA transcription by RNA polymerase III"/>
    <property type="evidence" value="ECO:0007669"/>
    <property type="project" value="TreeGrafter"/>
</dbReference>
<dbReference type="GO" id="GO:0003677">
    <property type="term" value="F:DNA binding"/>
    <property type="evidence" value="ECO:0007669"/>
    <property type="project" value="InterPro"/>
</dbReference>
<dbReference type="SUPFAM" id="SSF55287">
    <property type="entry name" value="RPB5-like RNA polymerase subunit"/>
    <property type="match status" value="1"/>
</dbReference>
<dbReference type="Gene3D" id="3.90.940.20">
    <property type="entry name" value="RPB5-like RNA polymerase subunit"/>
    <property type="match status" value="1"/>
</dbReference>
<organism evidence="4 5">
    <name type="scientific">Trypanosoma theileri</name>
    <dbReference type="NCBI Taxonomy" id="67003"/>
    <lineage>
        <taxon>Eukaryota</taxon>
        <taxon>Discoba</taxon>
        <taxon>Euglenozoa</taxon>
        <taxon>Kinetoplastea</taxon>
        <taxon>Metakinetoplastina</taxon>
        <taxon>Trypanosomatida</taxon>
        <taxon>Trypanosomatidae</taxon>
        <taxon>Trypanosoma</taxon>
    </lineage>
</organism>
<evidence type="ECO:0000256" key="2">
    <source>
        <dbReference type="SAM" id="MobiDB-lite"/>
    </source>
</evidence>
<dbReference type="STRING" id="67003.A0A1X0P763"/>
<dbReference type="GO" id="GO:0006366">
    <property type="term" value="P:transcription by RNA polymerase II"/>
    <property type="evidence" value="ECO:0007669"/>
    <property type="project" value="TreeGrafter"/>
</dbReference>
<dbReference type="GO" id="GO:0005736">
    <property type="term" value="C:RNA polymerase I complex"/>
    <property type="evidence" value="ECO:0007669"/>
    <property type="project" value="TreeGrafter"/>
</dbReference>
<name>A0A1X0P763_9TRYP</name>
<protein>
    <submittedName>
        <fullName evidence="4">DNA-directed RNA polymerase II</fullName>
    </submittedName>
</protein>
<evidence type="ECO:0000313" key="5">
    <source>
        <dbReference type="Proteomes" id="UP000192257"/>
    </source>
</evidence>
<dbReference type="GO" id="GO:0003899">
    <property type="term" value="F:DNA-directed RNA polymerase activity"/>
    <property type="evidence" value="ECO:0007669"/>
    <property type="project" value="InterPro"/>
</dbReference>
<dbReference type="GO" id="GO:0005665">
    <property type="term" value="C:RNA polymerase II, core complex"/>
    <property type="evidence" value="ECO:0007669"/>
    <property type="project" value="TreeGrafter"/>
</dbReference>
<dbReference type="PANTHER" id="PTHR10535">
    <property type="entry name" value="DNA-DIRECTED RNA POLYMERASES I, II, AND III SUBUNIT RPABC1"/>
    <property type="match status" value="1"/>
</dbReference>
<dbReference type="GO" id="GO:0005666">
    <property type="term" value="C:RNA polymerase III complex"/>
    <property type="evidence" value="ECO:0007669"/>
    <property type="project" value="TreeGrafter"/>
</dbReference>
<keyword evidence="5" id="KW-1185">Reference proteome</keyword>
<dbReference type="InterPro" id="IPR014381">
    <property type="entry name" value="Arch_Rpo5/euc_Rpb5"/>
</dbReference>
<reference evidence="4 5" key="1">
    <citation type="submission" date="2017-03" db="EMBL/GenBank/DDBJ databases">
        <title>An alternative strategy for trypanosome survival in the mammalian bloodstream revealed through genome and transcriptome analysis of the ubiquitous bovine parasite Trypanosoma (Megatrypanum) theileri.</title>
        <authorList>
            <person name="Kelly S."/>
            <person name="Ivens A."/>
            <person name="Mott A."/>
            <person name="O'Neill E."/>
            <person name="Emms D."/>
            <person name="Macleod O."/>
            <person name="Voorheis P."/>
            <person name="Matthews J."/>
            <person name="Matthews K."/>
            <person name="Carrington M."/>
        </authorList>
    </citation>
    <scope>NUCLEOTIDE SEQUENCE [LARGE SCALE GENOMIC DNA]</scope>
    <source>
        <strain evidence="4">Edinburgh</strain>
    </source>
</reference>
<dbReference type="InterPro" id="IPR000783">
    <property type="entry name" value="RNA_pol_subH/Rpb5_C"/>
</dbReference>
<dbReference type="SUPFAM" id="SSF53036">
    <property type="entry name" value="Eukaryotic RPB5 N-terminal domain"/>
    <property type="match status" value="1"/>
</dbReference>
<dbReference type="Proteomes" id="UP000192257">
    <property type="component" value="Unassembled WGS sequence"/>
</dbReference>
<dbReference type="Pfam" id="PF01191">
    <property type="entry name" value="RNA_pol_Rpb5_C"/>
    <property type="match status" value="1"/>
</dbReference>
<evidence type="ECO:0000313" key="4">
    <source>
        <dbReference type="EMBL" id="ORC92671.1"/>
    </source>
</evidence>
<dbReference type="Gene3D" id="3.40.1340.10">
    <property type="entry name" value="RNA polymerase, Rpb5, N-terminal domain"/>
    <property type="match status" value="1"/>
</dbReference>
<dbReference type="InterPro" id="IPR035913">
    <property type="entry name" value="RPB5-like_sf"/>
</dbReference>
<dbReference type="InterPro" id="IPR036710">
    <property type="entry name" value="RNA_pol_Rpb5_N_sf"/>
</dbReference>
<comment type="caution">
    <text evidence="4">The sequence shown here is derived from an EMBL/GenBank/DDBJ whole genome shotgun (WGS) entry which is preliminary data.</text>
</comment>
<dbReference type="OrthoDB" id="248779at2759"/>
<dbReference type="GO" id="GO:0006362">
    <property type="term" value="P:transcription elongation by RNA polymerase I"/>
    <property type="evidence" value="ECO:0007669"/>
    <property type="project" value="TreeGrafter"/>
</dbReference>
<accession>A0A1X0P763</accession>
<proteinExistence type="predicted"/>
<dbReference type="VEuPathDB" id="TriTrypDB:TM35_000034240"/>
<gene>
    <name evidence="4" type="ORF">TM35_000034240</name>
</gene>
<dbReference type="PANTHER" id="PTHR10535:SF0">
    <property type="entry name" value="DNA-DIRECTED RNA POLYMERASES I, II, AND III SUBUNIT RPABC1"/>
    <property type="match status" value="1"/>
</dbReference>
<dbReference type="EMBL" id="NBCO01000003">
    <property type="protein sequence ID" value="ORC92671.1"/>
    <property type="molecule type" value="Genomic_DNA"/>
</dbReference>
<evidence type="ECO:0000259" key="3">
    <source>
        <dbReference type="Pfam" id="PF01191"/>
    </source>
</evidence>
<dbReference type="RefSeq" id="XP_028886737.1">
    <property type="nucleotide sequence ID" value="XM_029022191.1"/>
</dbReference>
<feature type="region of interest" description="Disordered" evidence="2">
    <location>
        <begin position="124"/>
        <end position="143"/>
    </location>
</feature>
<dbReference type="GeneID" id="39981971"/>
<keyword evidence="1" id="KW-0804">Transcription</keyword>